<keyword evidence="2 7" id="KW-0812">Transmembrane</keyword>
<dbReference type="PROSITE" id="PS50893">
    <property type="entry name" value="ABC_TRANSPORTER_2"/>
    <property type="match status" value="1"/>
</dbReference>
<name>A0ABQ1S9Q6_9SPHN</name>
<proteinExistence type="predicted"/>
<dbReference type="Gene3D" id="1.20.1560.10">
    <property type="entry name" value="ABC transporter type 1, transmembrane domain"/>
    <property type="match status" value="1"/>
</dbReference>
<dbReference type="NCBIfam" id="TIGR01842">
    <property type="entry name" value="type_I_sec_PrtD"/>
    <property type="match status" value="1"/>
</dbReference>
<evidence type="ECO:0000256" key="2">
    <source>
        <dbReference type="ARBA" id="ARBA00022692"/>
    </source>
</evidence>
<dbReference type="InterPro" id="IPR003593">
    <property type="entry name" value="AAA+_ATPase"/>
</dbReference>
<dbReference type="SMART" id="SM00382">
    <property type="entry name" value="AAA"/>
    <property type="match status" value="1"/>
</dbReference>
<keyword evidence="3" id="KW-0547">Nucleotide-binding</keyword>
<keyword evidence="11" id="KW-1185">Reference proteome</keyword>
<evidence type="ECO:0000256" key="5">
    <source>
        <dbReference type="ARBA" id="ARBA00022989"/>
    </source>
</evidence>
<gene>
    <name evidence="10" type="ORF">GCM10011515_23660</name>
</gene>
<comment type="subcellular location">
    <subcellularLocation>
        <location evidence="1">Cell membrane</location>
        <topology evidence="1">Multi-pass membrane protein</topology>
    </subcellularLocation>
</comment>
<accession>A0ABQ1S9Q6</accession>
<feature type="domain" description="ABC transporter" evidence="8">
    <location>
        <begin position="334"/>
        <end position="570"/>
    </location>
</feature>
<dbReference type="InterPro" id="IPR036640">
    <property type="entry name" value="ABC1_TM_sf"/>
</dbReference>
<dbReference type="PROSITE" id="PS00211">
    <property type="entry name" value="ABC_TRANSPORTER_1"/>
    <property type="match status" value="1"/>
</dbReference>
<keyword evidence="5 7" id="KW-1133">Transmembrane helix</keyword>
<dbReference type="InterPro" id="IPR011527">
    <property type="entry name" value="ABC1_TM_dom"/>
</dbReference>
<evidence type="ECO:0000256" key="1">
    <source>
        <dbReference type="ARBA" id="ARBA00004651"/>
    </source>
</evidence>
<dbReference type="EMBL" id="BMKL01000001">
    <property type="protein sequence ID" value="GGE03305.1"/>
    <property type="molecule type" value="Genomic_DNA"/>
</dbReference>
<dbReference type="Gene3D" id="3.40.50.300">
    <property type="entry name" value="P-loop containing nucleotide triphosphate hydrolases"/>
    <property type="match status" value="1"/>
</dbReference>
<dbReference type="Proteomes" id="UP000619041">
    <property type="component" value="Unassembled WGS sequence"/>
</dbReference>
<evidence type="ECO:0000259" key="8">
    <source>
        <dbReference type="PROSITE" id="PS50893"/>
    </source>
</evidence>
<comment type="caution">
    <text evidence="10">The sequence shown here is derived from an EMBL/GenBank/DDBJ whole genome shotgun (WGS) entry which is preliminary data.</text>
</comment>
<keyword evidence="6 7" id="KW-0472">Membrane</keyword>
<feature type="transmembrane region" description="Helical" evidence="7">
    <location>
        <begin position="127"/>
        <end position="151"/>
    </location>
</feature>
<dbReference type="SUPFAM" id="SSF52540">
    <property type="entry name" value="P-loop containing nucleoside triphosphate hydrolases"/>
    <property type="match status" value="1"/>
</dbReference>
<dbReference type="SUPFAM" id="SSF90123">
    <property type="entry name" value="ABC transporter transmembrane region"/>
    <property type="match status" value="1"/>
</dbReference>
<dbReference type="PANTHER" id="PTHR24221:SF654">
    <property type="entry name" value="ATP-BINDING CASSETTE SUB-FAMILY B MEMBER 6"/>
    <property type="match status" value="1"/>
</dbReference>
<evidence type="ECO:0000313" key="10">
    <source>
        <dbReference type="EMBL" id="GGE03305.1"/>
    </source>
</evidence>
<dbReference type="InterPro" id="IPR017871">
    <property type="entry name" value="ABC_transporter-like_CS"/>
</dbReference>
<keyword evidence="4" id="KW-0067">ATP-binding</keyword>
<evidence type="ECO:0000313" key="11">
    <source>
        <dbReference type="Proteomes" id="UP000619041"/>
    </source>
</evidence>
<dbReference type="PROSITE" id="PS50929">
    <property type="entry name" value="ABC_TM1F"/>
    <property type="match status" value="1"/>
</dbReference>
<dbReference type="InterPro" id="IPR003439">
    <property type="entry name" value="ABC_transporter-like_ATP-bd"/>
</dbReference>
<dbReference type="InterPro" id="IPR039421">
    <property type="entry name" value="Type_1_exporter"/>
</dbReference>
<feature type="transmembrane region" description="Helical" evidence="7">
    <location>
        <begin position="50"/>
        <end position="72"/>
    </location>
</feature>
<evidence type="ECO:0000256" key="4">
    <source>
        <dbReference type="ARBA" id="ARBA00022840"/>
    </source>
</evidence>
<dbReference type="Pfam" id="PF00005">
    <property type="entry name" value="ABC_tran"/>
    <property type="match status" value="1"/>
</dbReference>
<evidence type="ECO:0000259" key="9">
    <source>
        <dbReference type="PROSITE" id="PS50929"/>
    </source>
</evidence>
<reference evidence="11" key="1">
    <citation type="journal article" date="2019" name="Int. J. Syst. Evol. Microbiol.">
        <title>The Global Catalogue of Microorganisms (GCM) 10K type strain sequencing project: providing services to taxonomists for standard genome sequencing and annotation.</title>
        <authorList>
            <consortium name="The Broad Institute Genomics Platform"/>
            <consortium name="The Broad Institute Genome Sequencing Center for Infectious Disease"/>
            <person name="Wu L."/>
            <person name="Ma J."/>
        </authorList>
    </citation>
    <scope>NUCLEOTIDE SEQUENCE [LARGE SCALE GENOMIC DNA]</scope>
    <source>
        <strain evidence="11">CGMCC 1.15959</strain>
    </source>
</reference>
<sequence>MIHTSVSRQLISRFLGRYRSTVRVIVAATILLNLTLFAGAIYMLLVYDMILPSGSVATLIALFGMLILVYLFQGIIDAARSELLLRLARGIHHDLAPLVHHAAVTLPLRRGVPAGDGAQIVRDLDQVYGFIASPGPVALIDLPWVALFLIVLTLLHVWLGVAALLGIIAMAAIAWYASVRTQDASRDLAQITSERNARLNTELRLSEVATAIGMRQRLSARSAEADERYRTVQGALSTIVARFGGAGRVFRIFVQSLILTVGALLVMDNEASGGIIIASSVLAGRALAPVDQAIATWRGFVAARTGWERIVQAISESPPPSAREVQLDPPSRSISVNGLWLAPPGSREPVVKGVSFTLQAGEALAIIGPSAAGKTSFIKALLGIWTPLRGEVRFDGALHSHWDADVLGAAIGYVPQSVELVDGTVGENIARLDPLASSGQIIEAARKAGLHETILALPNGYDTRLTSGGLELSAGQRQRLGLARALFGDPFLLVLDEANSNLDQDGDAALARAILAHRQKGGIVVMITHRPATLGPVTHLGVMRAGQLADLGSKDDVLQRTFKQPASVSTQDAAA</sequence>
<feature type="transmembrane region" description="Helical" evidence="7">
    <location>
        <begin position="249"/>
        <end position="267"/>
    </location>
</feature>
<dbReference type="PANTHER" id="PTHR24221">
    <property type="entry name" value="ATP-BINDING CASSETTE SUB-FAMILY B"/>
    <property type="match status" value="1"/>
</dbReference>
<dbReference type="Pfam" id="PF00664">
    <property type="entry name" value="ABC_membrane"/>
    <property type="match status" value="1"/>
</dbReference>
<feature type="transmembrane region" description="Helical" evidence="7">
    <location>
        <begin position="157"/>
        <end position="177"/>
    </location>
</feature>
<protein>
    <submittedName>
        <fullName evidence="10">Type I secretion protein</fullName>
    </submittedName>
</protein>
<dbReference type="InterPro" id="IPR010128">
    <property type="entry name" value="ATPase_T1SS_PrtD-like"/>
</dbReference>
<dbReference type="InterPro" id="IPR027417">
    <property type="entry name" value="P-loop_NTPase"/>
</dbReference>
<dbReference type="RefSeq" id="WP_188645310.1">
    <property type="nucleotide sequence ID" value="NZ_BMKL01000001.1"/>
</dbReference>
<evidence type="ECO:0000256" key="3">
    <source>
        <dbReference type="ARBA" id="ARBA00022741"/>
    </source>
</evidence>
<evidence type="ECO:0000256" key="7">
    <source>
        <dbReference type="SAM" id="Phobius"/>
    </source>
</evidence>
<feature type="domain" description="ABC transmembrane type-1" evidence="9">
    <location>
        <begin position="24"/>
        <end position="302"/>
    </location>
</feature>
<organism evidence="10 11">
    <name type="scientific">Tsuneonella deserti</name>
    <dbReference type="NCBI Taxonomy" id="2035528"/>
    <lineage>
        <taxon>Bacteria</taxon>
        <taxon>Pseudomonadati</taxon>
        <taxon>Pseudomonadota</taxon>
        <taxon>Alphaproteobacteria</taxon>
        <taxon>Sphingomonadales</taxon>
        <taxon>Erythrobacteraceae</taxon>
        <taxon>Tsuneonella</taxon>
    </lineage>
</organism>
<feature type="transmembrane region" description="Helical" evidence="7">
    <location>
        <begin position="21"/>
        <end position="44"/>
    </location>
</feature>
<evidence type="ECO:0000256" key="6">
    <source>
        <dbReference type="ARBA" id="ARBA00023136"/>
    </source>
</evidence>